<sequence length="106" mass="11250">MADIHPNMEGAGAPIHDWTEHLALDKKQTYDFFISLLRAALLLIAFALTGLVSFAFGHIMPVGLGFFVIAVGALAVIIDMARHSHFGLALSVLALSALVIAVSATH</sequence>
<dbReference type="EMBL" id="JAENHL010000007">
    <property type="protein sequence ID" value="MBK1867230.1"/>
    <property type="molecule type" value="Genomic_DNA"/>
</dbReference>
<comment type="caution">
    <text evidence="1">The sequence shown here is derived from an EMBL/GenBank/DDBJ whole genome shotgun (WGS) entry which is preliminary data.</text>
</comment>
<name>A0ACC5R3I4_9HYPH</name>
<accession>A0ACC5R3I4</accession>
<gene>
    <name evidence="1" type="ORF">JHL16_12810</name>
</gene>
<protein>
    <submittedName>
        <fullName evidence="1">Uncharacterized protein</fullName>
    </submittedName>
</protein>
<evidence type="ECO:0000313" key="1">
    <source>
        <dbReference type="EMBL" id="MBK1867230.1"/>
    </source>
</evidence>
<keyword evidence="2" id="KW-1185">Reference proteome</keyword>
<reference evidence="1" key="1">
    <citation type="submission" date="2021-01" db="EMBL/GenBank/DDBJ databases">
        <authorList>
            <person name="Sun Q."/>
        </authorList>
    </citation>
    <scope>NUCLEOTIDE SEQUENCE</scope>
    <source>
        <strain evidence="1">YIM B02566</strain>
    </source>
</reference>
<dbReference type="Proteomes" id="UP000616151">
    <property type="component" value="Unassembled WGS sequence"/>
</dbReference>
<organism evidence="1 2">
    <name type="scientific">Taklimakanibacter albus</name>
    <dbReference type="NCBI Taxonomy" id="2800327"/>
    <lineage>
        <taxon>Bacteria</taxon>
        <taxon>Pseudomonadati</taxon>
        <taxon>Pseudomonadota</taxon>
        <taxon>Alphaproteobacteria</taxon>
        <taxon>Hyphomicrobiales</taxon>
        <taxon>Aestuariivirgaceae</taxon>
        <taxon>Taklimakanibacter</taxon>
    </lineage>
</organism>
<proteinExistence type="predicted"/>
<evidence type="ECO:0000313" key="2">
    <source>
        <dbReference type="Proteomes" id="UP000616151"/>
    </source>
</evidence>